<keyword evidence="1" id="KW-0812">Transmembrane</keyword>
<organism evidence="2">
    <name type="scientific">marine sediment metagenome</name>
    <dbReference type="NCBI Taxonomy" id="412755"/>
    <lineage>
        <taxon>unclassified sequences</taxon>
        <taxon>metagenomes</taxon>
        <taxon>ecological metagenomes</taxon>
    </lineage>
</organism>
<evidence type="ECO:0000256" key="1">
    <source>
        <dbReference type="SAM" id="Phobius"/>
    </source>
</evidence>
<name>X1V4H7_9ZZZZ</name>
<proteinExistence type="predicted"/>
<protein>
    <submittedName>
        <fullName evidence="2">Uncharacterized protein</fullName>
    </submittedName>
</protein>
<sequence>MVAEIPYAILIAGAALLGLYLANLFYDYNIPQYISRKLGHLGGAVGFLLCPLLFDSFWWPLILTTGFTILLLYARWRRPSTFRGVGGSGRPEALAEIHFPATGIVLIGVCWGLLGEPWLAIVPLAFMGAGDAVTGLIRSKVYGREVKGNWGSVGMLATCLILAYFIEPYWIGAVGAITAVVVEKYTRTTRYVDDNLSIPLASALAMTLLHIFWLKEVLK</sequence>
<gene>
    <name evidence="2" type="ORF">S12H4_47460</name>
</gene>
<accession>X1V4H7</accession>
<feature type="transmembrane region" description="Helical" evidence="1">
    <location>
        <begin position="6"/>
        <end position="26"/>
    </location>
</feature>
<evidence type="ECO:0000313" key="2">
    <source>
        <dbReference type="EMBL" id="GAJ10712.1"/>
    </source>
</evidence>
<reference evidence="2" key="1">
    <citation type="journal article" date="2014" name="Front. Microbiol.">
        <title>High frequency of phylogenetically diverse reductive dehalogenase-homologous genes in deep subseafloor sedimentary metagenomes.</title>
        <authorList>
            <person name="Kawai M."/>
            <person name="Futagami T."/>
            <person name="Toyoda A."/>
            <person name="Takaki Y."/>
            <person name="Nishi S."/>
            <person name="Hori S."/>
            <person name="Arai W."/>
            <person name="Tsubouchi T."/>
            <person name="Morono Y."/>
            <person name="Uchiyama I."/>
            <person name="Ito T."/>
            <person name="Fujiyama A."/>
            <person name="Inagaki F."/>
            <person name="Takami H."/>
        </authorList>
    </citation>
    <scope>NUCLEOTIDE SEQUENCE</scope>
    <source>
        <strain evidence="2">Expedition CK06-06</strain>
    </source>
</reference>
<keyword evidence="1" id="KW-1133">Transmembrane helix</keyword>
<comment type="caution">
    <text evidence="2">The sequence shown here is derived from an EMBL/GenBank/DDBJ whole genome shotgun (WGS) entry which is preliminary data.</text>
</comment>
<feature type="transmembrane region" description="Helical" evidence="1">
    <location>
        <begin position="196"/>
        <end position="214"/>
    </location>
</feature>
<feature type="transmembrane region" description="Helical" evidence="1">
    <location>
        <begin position="60"/>
        <end position="76"/>
    </location>
</feature>
<dbReference type="EMBL" id="BARW01029551">
    <property type="protein sequence ID" value="GAJ10712.1"/>
    <property type="molecule type" value="Genomic_DNA"/>
</dbReference>
<keyword evidence="1" id="KW-0472">Membrane</keyword>
<dbReference type="AlphaFoldDB" id="X1V4H7"/>